<dbReference type="PRINTS" id="PR00237">
    <property type="entry name" value="GPCRRHODOPSN"/>
</dbReference>
<evidence type="ECO:0000256" key="5">
    <source>
        <dbReference type="ARBA" id="ARBA00023136"/>
    </source>
</evidence>
<organism evidence="11 12">
    <name type="scientific">Syphacia muris</name>
    <dbReference type="NCBI Taxonomy" id="451379"/>
    <lineage>
        <taxon>Eukaryota</taxon>
        <taxon>Metazoa</taxon>
        <taxon>Ecdysozoa</taxon>
        <taxon>Nematoda</taxon>
        <taxon>Chromadorea</taxon>
        <taxon>Rhabditida</taxon>
        <taxon>Spirurina</taxon>
        <taxon>Oxyuridomorpha</taxon>
        <taxon>Oxyuroidea</taxon>
        <taxon>Oxyuridae</taxon>
        <taxon>Syphacia</taxon>
    </lineage>
</organism>
<feature type="transmembrane region" description="Helical" evidence="9">
    <location>
        <begin position="95"/>
        <end position="115"/>
    </location>
</feature>
<reference evidence="12" key="1">
    <citation type="submission" date="2017-02" db="UniProtKB">
        <authorList>
            <consortium name="WormBaseParasite"/>
        </authorList>
    </citation>
    <scope>IDENTIFICATION</scope>
</reference>
<name>A0A0N5AVF4_9BILA</name>
<accession>A0A0N5AVF4</accession>
<evidence type="ECO:0000313" key="11">
    <source>
        <dbReference type="Proteomes" id="UP000046393"/>
    </source>
</evidence>
<feature type="transmembrane region" description="Helical" evidence="9">
    <location>
        <begin position="201"/>
        <end position="219"/>
    </location>
</feature>
<dbReference type="PANTHER" id="PTHR24235">
    <property type="entry name" value="NEUROPEPTIDE Y RECEPTOR"/>
    <property type="match status" value="1"/>
</dbReference>
<dbReference type="Proteomes" id="UP000046393">
    <property type="component" value="Unplaced"/>
</dbReference>
<comment type="subcellular location">
    <subcellularLocation>
        <location evidence="1">Membrane</location>
        <topology evidence="1">Multi-pass membrane protein</topology>
    </subcellularLocation>
</comment>
<evidence type="ECO:0000256" key="8">
    <source>
        <dbReference type="RuleBase" id="RU000688"/>
    </source>
</evidence>
<comment type="similarity">
    <text evidence="8">Belongs to the G-protein coupled receptor 1 family.</text>
</comment>
<evidence type="ECO:0000259" key="10">
    <source>
        <dbReference type="PROSITE" id="PS50262"/>
    </source>
</evidence>
<feature type="transmembrane region" description="Helical" evidence="9">
    <location>
        <begin position="239"/>
        <end position="262"/>
    </location>
</feature>
<feature type="domain" description="G-protein coupled receptors family 1 profile" evidence="10">
    <location>
        <begin position="1"/>
        <end position="261"/>
    </location>
</feature>
<dbReference type="PROSITE" id="PS50262">
    <property type="entry name" value="G_PROTEIN_RECEP_F1_2"/>
    <property type="match status" value="1"/>
</dbReference>
<dbReference type="PROSITE" id="PS00237">
    <property type="entry name" value="G_PROTEIN_RECEP_F1_1"/>
    <property type="match status" value="1"/>
</dbReference>
<feature type="transmembrane region" description="Helical" evidence="9">
    <location>
        <begin position="148"/>
        <end position="171"/>
    </location>
</feature>
<dbReference type="AlphaFoldDB" id="A0A0N5AVF4"/>
<keyword evidence="3 9" id="KW-1133">Transmembrane helix</keyword>
<evidence type="ECO:0000256" key="2">
    <source>
        <dbReference type="ARBA" id="ARBA00022692"/>
    </source>
</evidence>
<dbReference type="Pfam" id="PF00001">
    <property type="entry name" value="7tm_1"/>
    <property type="match status" value="1"/>
</dbReference>
<dbReference type="Gene3D" id="1.20.1070.10">
    <property type="entry name" value="Rhodopsin 7-helix transmembrane proteins"/>
    <property type="match status" value="1"/>
</dbReference>
<evidence type="ECO:0000256" key="1">
    <source>
        <dbReference type="ARBA" id="ARBA00004141"/>
    </source>
</evidence>
<feature type="transmembrane region" description="Helical" evidence="9">
    <location>
        <begin position="53"/>
        <end position="74"/>
    </location>
</feature>
<dbReference type="STRING" id="451379.A0A0N5AVF4"/>
<evidence type="ECO:0000256" key="3">
    <source>
        <dbReference type="ARBA" id="ARBA00022989"/>
    </source>
</evidence>
<keyword evidence="4 8" id="KW-0297">G-protein coupled receptor</keyword>
<dbReference type="InterPro" id="IPR017452">
    <property type="entry name" value="GPCR_Rhodpsn_7TM"/>
</dbReference>
<dbReference type="SUPFAM" id="SSF81321">
    <property type="entry name" value="Family A G protein-coupled receptor-like"/>
    <property type="match status" value="1"/>
</dbReference>
<dbReference type="GO" id="GO:0016020">
    <property type="term" value="C:membrane"/>
    <property type="evidence" value="ECO:0007669"/>
    <property type="project" value="UniProtKB-SubCell"/>
</dbReference>
<keyword evidence="11" id="KW-1185">Reference proteome</keyword>
<keyword evidence="5 9" id="KW-0472">Membrane</keyword>
<evidence type="ECO:0000256" key="7">
    <source>
        <dbReference type="ARBA" id="ARBA00023224"/>
    </source>
</evidence>
<dbReference type="InterPro" id="IPR000276">
    <property type="entry name" value="GPCR_Rhodpsn"/>
</dbReference>
<dbReference type="WBParaSite" id="SMUV_0000887201-mRNA-1">
    <property type="protein sequence ID" value="SMUV_0000887201-mRNA-1"/>
    <property type="gene ID" value="SMUV_0000887201"/>
</dbReference>
<evidence type="ECO:0000256" key="6">
    <source>
        <dbReference type="ARBA" id="ARBA00023170"/>
    </source>
</evidence>
<dbReference type="GO" id="GO:0004930">
    <property type="term" value="F:G protein-coupled receptor activity"/>
    <property type="evidence" value="ECO:0007669"/>
    <property type="project" value="UniProtKB-KW"/>
</dbReference>
<evidence type="ECO:0000256" key="9">
    <source>
        <dbReference type="SAM" id="Phobius"/>
    </source>
</evidence>
<evidence type="ECO:0000313" key="12">
    <source>
        <dbReference type="WBParaSite" id="SMUV_0000887201-mRNA-1"/>
    </source>
</evidence>
<proteinExistence type="inferred from homology"/>
<feature type="transmembrane region" description="Helical" evidence="9">
    <location>
        <begin position="12"/>
        <end position="33"/>
    </location>
</feature>
<sequence length="283" mass="33645">MYFRRLRVATNILILNLAIADLMISLFCMPFSYWHVIIFNDQRWIFGAFFCKLFAFIQATAVFLSSWTLVTISLDRFTAIIFVFIPSLRLTFRRAILLVILTWIFSSVMAAPLFYVNQVYEVNGVEVCDEYGWQQLEKLFGSGITHTYGTLLFALQYCLPLFVLFVTYLAIGIKMWNRRIPGDGRYNQGFTKQRYKPVKKMVRMVLFVSALYAFCWFPQNLLMNILLPWNSRIASHPYILYFWWTAHTIAMFHSIVNAFIYYDRNARFREGFRFFLRFIPFVK</sequence>
<evidence type="ECO:0000256" key="4">
    <source>
        <dbReference type="ARBA" id="ARBA00023040"/>
    </source>
</evidence>
<keyword evidence="2 8" id="KW-0812">Transmembrane</keyword>
<keyword evidence="7 8" id="KW-0807">Transducer</keyword>
<protein>
    <submittedName>
        <fullName evidence="12">G_PROTEIN_RECEP_F1_2 domain-containing protein</fullName>
    </submittedName>
</protein>
<dbReference type="PANTHER" id="PTHR24235:SF29">
    <property type="entry name" value="GH23382P"/>
    <property type="match status" value="1"/>
</dbReference>
<keyword evidence="6 8" id="KW-0675">Receptor</keyword>